<dbReference type="PANTHER" id="PTHR43656:SF2">
    <property type="entry name" value="BINDING OXIDOREDUCTASE, PUTATIVE (AFU_ORTHOLOGUE AFUA_2G08260)-RELATED"/>
    <property type="match status" value="1"/>
</dbReference>
<keyword evidence="2" id="KW-0560">Oxidoreductase</keyword>
<sequence length="362" mass="39260">MPSQSTAPSLFNPLALKRGPAPTNRLVLAPLTNTQSHADGTLSDDEYHWLTMRAQGGFGLVTTCASHVQANGQGFPGQLGCFNDDHLPGLTRLATGLREAGAVSSLQLHHAGIRALSELDDIVGPSDHAETGARAMTEAEVDTLVEDFIHAAKRADQAGFDGVQIHGAHGYIIAQFLSPEYNQRQDRWGGSLDNRARLLFAVLDGIRAACRADFQVGVRISTERFGLVLPEMLEITQRLLASDALDYIDLSLWDFKKEPEDEHYKGRTLMSLFTELDRGDVKLGVAGKIMTAADAEHALAQGADYVAMGRAGVLVHDFPKRIQADPAYAPPQTPVQPALLEQEGISPTFLTYLRKFPGLIAD</sequence>
<protein>
    <submittedName>
        <fullName evidence="4">NADH:flavin oxidoreductase</fullName>
    </submittedName>
</protein>
<dbReference type="Gene3D" id="3.20.20.70">
    <property type="entry name" value="Aldolase class I"/>
    <property type="match status" value="1"/>
</dbReference>
<dbReference type="RefSeq" id="WP_304994922.1">
    <property type="nucleotide sequence ID" value="NZ_CP101717.1"/>
</dbReference>
<dbReference type="InterPro" id="IPR001155">
    <property type="entry name" value="OxRdtase_FMN_N"/>
</dbReference>
<dbReference type="AlphaFoldDB" id="A0AB38YE42"/>
<dbReference type="GO" id="GO:0016491">
    <property type="term" value="F:oxidoreductase activity"/>
    <property type="evidence" value="ECO:0007669"/>
    <property type="project" value="UniProtKB-KW"/>
</dbReference>
<dbReference type="Pfam" id="PF00724">
    <property type="entry name" value="Oxidored_FMN"/>
    <property type="match status" value="1"/>
</dbReference>
<dbReference type="EMBL" id="CP101717">
    <property type="protein sequence ID" value="WLD57637.1"/>
    <property type="molecule type" value="Genomic_DNA"/>
</dbReference>
<dbReference type="InterPro" id="IPR051799">
    <property type="entry name" value="NADH_flavin_oxidoreductase"/>
</dbReference>
<reference evidence="4" key="1">
    <citation type="submission" date="2022-07" db="EMBL/GenBank/DDBJ databases">
        <title>Complete genome sequence of Salinispirillum sp. LH10-3-1 capable of multiple carbohydrate inversion isolated from a soda lake.</title>
        <authorList>
            <person name="Liu J."/>
            <person name="Zhai Y."/>
            <person name="Zhang H."/>
            <person name="Yang H."/>
            <person name="Qu J."/>
            <person name="Li J."/>
        </authorList>
    </citation>
    <scope>NUCLEOTIDE SEQUENCE</scope>
    <source>
        <strain evidence="4">LH 10-3-1</strain>
    </source>
</reference>
<dbReference type="InterPro" id="IPR013785">
    <property type="entry name" value="Aldolase_TIM"/>
</dbReference>
<accession>A0AB38YE42</accession>
<dbReference type="GO" id="GO:0010181">
    <property type="term" value="F:FMN binding"/>
    <property type="evidence" value="ECO:0007669"/>
    <property type="project" value="InterPro"/>
</dbReference>
<evidence type="ECO:0000313" key="4">
    <source>
        <dbReference type="EMBL" id="WLD57637.1"/>
    </source>
</evidence>
<gene>
    <name evidence="4" type="ORF">NFC81_13085</name>
</gene>
<name>A0AB38YE42_9GAMM</name>
<keyword evidence="1" id="KW-0285">Flavoprotein</keyword>
<evidence type="ECO:0000256" key="2">
    <source>
        <dbReference type="ARBA" id="ARBA00023002"/>
    </source>
</evidence>
<evidence type="ECO:0000256" key="1">
    <source>
        <dbReference type="ARBA" id="ARBA00022630"/>
    </source>
</evidence>
<dbReference type="SUPFAM" id="SSF51395">
    <property type="entry name" value="FMN-linked oxidoreductases"/>
    <property type="match status" value="1"/>
</dbReference>
<dbReference type="CDD" id="cd02803">
    <property type="entry name" value="OYE_like_FMN_family"/>
    <property type="match status" value="1"/>
</dbReference>
<evidence type="ECO:0000259" key="3">
    <source>
        <dbReference type="Pfam" id="PF00724"/>
    </source>
</evidence>
<dbReference type="PANTHER" id="PTHR43656">
    <property type="entry name" value="BINDING OXIDOREDUCTASE, PUTATIVE (AFU_ORTHOLOGUE AFUA_2G08260)-RELATED"/>
    <property type="match status" value="1"/>
</dbReference>
<feature type="domain" description="NADH:flavin oxidoreductase/NADH oxidase N-terminal" evidence="3">
    <location>
        <begin position="9"/>
        <end position="324"/>
    </location>
</feature>
<organism evidence="4">
    <name type="scientific">Salinispirillum sp. LH 10-3-1</name>
    <dbReference type="NCBI Taxonomy" id="2952525"/>
    <lineage>
        <taxon>Bacteria</taxon>
        <taxon>Pseudomonadati</taxon>
        <taxon>Pseudomonadota</taxon>
        <taxon>Gammaproteobacteria</taxon>
        <taxon>Oceanospirillales</taxon>
        <taxon>Saccharospirillaceae</taxon>
        <taxon>Salinispirillum</taxon>
    </lineage>
</organism>
<proteinExistence type="predicted"/>